<sequence>MSKETKKPRKRKSSSNTVEINIDPKKLISGNPMLVLGFIIAALVIGFIAARYFYKTDHSLNPVSQETTVDSVTLEEIITPASDLITMKYKYTDADVYENSKKAFGVKIPLTTDKVIFTYSGVVSAGIDLSQITYDIDNDKKTITVTLPKPKFLSHEMDESGFRFYDAKNSIFTETKLEDYTSLMAKLKSAKEVQLRNDGEFFPSVTENAKKVLNDLFKIADATSEYEIIYK</sequence>
<dbReference type="EMBL" id="ATAX01000011">
    <property type="protein sequence ID" value="EWM54573.1"/>
    <property type="molecule type" value="Genomic_DNA"/>
</dbReference>
<evidence type="ECO:0008006" key="4">
    <source>
        <dbReference type="Google" id="ProtNLM"/>
    </source>
</evidence>
<gene>
    <name evidence="2" type="ORF">RF007C_00410</name>
</gene>
<feature type="transmembrane region" description="Helical" evidence="1">
    <location>
        <begin position="34"/>
        <end position="54"/>
    </location>
</feature>
<keyword evidence="1" id="KW-1133">Transmembrane helix</keyword>
<organism evidence="2 3">
    <name type="scientific">Ruminococcus flavefaciens 007c</name>
    <dbReference type="NCBI Taxonomy" id="1341157"/>
    <lineage>
        <taxon>Bacteria</taxon>
        <taxon>Bacillati</taxon>
        <taxon>Bacillota</taxon>
        <taxon>Clostridia</taxon>
        <taxon>Eubacteriales</taxon>
        <taxon>Oscillospiraceae</taxon>
        <taxon>Ruminococcus</taxon>
    </lineage>
</organism>
<dbReference type="RefSeq" id="WP_051456501.1">
    <property type="nucleotide sequence ID" value="NZ_ATAX01000011.1"/>
</dbReference>
<dbReference type="AlphaFoldDB" id="W7ULB0"/>
<dbReference type="OrthoDB" id="359931at2"/>
<reference evidence="2 3" key="1">
    <citation type="journal article" date="2014" name="PLoS ONE">
        <title>Rumen cellulosomics: divergent fiber-degrading strategies revealed by comparative genome-wide analysis of six ruminococcal strains.</title>
        <authorList>
            <person name="Dassa B."/>
            <person name="Borovok I."/>
            <person name="Ruimy-Israeli V."/>
            <person name="Lamed R."/>
            <person name="Flint H.J."/>
            <person name="Duncan S.H."/>
            <person name="Henrissat B."/>
            <person name="Coutinho P."/>
            <person name="Morrison M."/>
            <person name="Mosoni P."/>
            <person name="Yeoman C.J."/>
            <person name="White B.A."/>
            <person name="Bayer E.A."/>
        </authorList>
    </citation>
    <scope>NUCLEOTIDE SEQUENCE [LARGE SCALE GENOMIC DNA]</scope>
    <source>
        <strain evidence="2 3">007c</strain>
    </source>
</reference>
<evidence type="ECO:0000313" key="2">
    <source>
        <dbReference type="EMBL" id="EWM54573.1"/>
    </source>
</evidence>
<comment type="caution">
    <text evidence="2">The sequence shown here is derived from an EMBL/GenBank/DDBJ whole genome shotgun (WGS) entry which is preliminary data.</text>
</comment>
<proteinExistence type="predicted"/>
<protein>
    <recommendedName>
        <fullName evidence="4">DUF4230 domain-containing protein</fullName>
    </recommendedName>
</protein>
<evidence type="ECO:0000313" key="3">
    <source>
        <dbReference type="Proteomes" id="UP000019365"/>
    </source>
</evidence>
<evidence type="ECO:0000256" key="1">
    <source>
        <dbReference type="SAM" id="Phobius"/>
    </source>
</evidence>
<dbReference type="eggNOG" id="ENOG50313N4">
    <property type="taxonomic scope" value="Bacteria"/>
</dbReference>
<keyword evidence="3" id="KW-1185">Reference proteome</keyword>
<keyword evidence="1" id="KW-0472">Membrane</keyword>
<accession>W7ULB0</accession>
<dbReference type="Pfam" id="PF14014">
    <property type="entry name" value="DUF4230"/>
    <property type="match status" value="1"/>
</dbReference>
<dbReference type="InterPro" id="IPR025324">
    <property type="entry name" value="DUF4230"/>
</dbReference>
<keyword evidence="1" id="KW-0812">Transmembrane</keyword>
<dbReference type="Proteomes" id="UP000019365">
    <property type="component" value="Unassembled WGS sequence"/>
</dbReference>
<name>W7ULB0_RUMFL</name>
<dbReference type="PATRIC" id="fig|1341157.4.peg.762"/>